<dbReference type="Gene3D" id="3.30.559.30">
    <property type="entry name" value="Nonribosomal peptide synthetase, condensation domain"/>
    <property type="match status" value="1"/>
</dbReference>
<dbReference type="EMBL" id="JAAKZV010000236">
    <property type="protein sequence ID" value="NGN68844.1"/>
    <property type="molecule type" value="Genomic_DNA"/>
</dbReference>
<dbReference type="SUPFAM" id="SSF52777">
    <property type="entry name" value="CoA-dependent acyltransferases"/>
    <property type="match status" value="2"/>
</dbReference>
<comment type="caution">
    <text evidence="2">The sequence shown here is derived from an EMBL/GenBank/DDBJ whole genome shotgun (WGS) entry which is preliminary data.</text>
</comment>
<dbReference type="InterPro" id="IPR023213">
    <property type="entry name" value="CAT-like_dom_sf"/>
</dbReference>
<name>A0A6G4U9I4_9ACTN</name>
<organism evidence="2 3">
    <name type="scientific">Streptomyces coryli</name>
    <dbReference type="NCBI Taxonomy" id="1128680"/>
    <lineage>
        <taxon>Bacteria</taxon>
        <taxon>Bacillati</taxon>
        <taxon>Actinomycetota</taxon>
        <taxon>Actinomycetes</taxon>
        <taxon>Kitasatosporales</taxon>
        <taxon>Streptomycetaceae</taxon>
        <taxon>Streptomyces</taxon>
    </lineage>
</organism>
<gene>
    <name evidence="2" type="ORF">G5C51_33745</name>
</gene>
<keyword evidence="3" id="KW-1185">Reference proteome</keyword>
<proteinExistence type="predicted"/>
<protein>
    <submittedName>
        <fullName evidence="2">Condensation protein</fullName>
    </submittedName>
</protein>
<reference evidence="2 3" key="1">
    <citation type="submission" date="2020-02" db="EMBL/GenBank/DDBJ databases">
        <title>Whole-genome analyses of novel actinobacteria.</title>
        <authorList>
            <person name="Sahin N."/>
        </authorList>
    </citation>
    <scope>NUCLEOTIDE SEQUENCE [LARGE SCALE GENOMIC DNA]</scope>
    <source>
        <strain evidence="2 3">A7024</strain>
    </source>
</reference>
<feature type="region of interest" description="Disordered" evidence="1">
    <location>
        <begin position="163"/>
        <end position="218"/>
    </location>
</feature>
<dbReference type="RefSeq" id="WP_165243174.1">
    <property type="nucleotide sequence ID" value="NZ_JAAKZV010000236.1"/>
</dbReference>
<evidence type="ECO:0000313" key="2">
    <source>
        <dbReference type="EMBL" id="NGN68844.1"/>
    </source>
</evidence>
<evidence type="ECO:0000313" key="3">
    <source>
        <dbReference type="Proteomes" id="UP000481583"/>
    </source>
</evidence>
<feature type="compositionally biased region" description="Low complexity" evidence="1">
    <location>
        <begin position="188"/>
        <end position="197"/>
    </location>
</feature>
<dbReference type="Gene3D" id="3.30.559.10">
    <property type="entry name" value="Chloramphenicol acetyltransferase-like domain"/>
    <property type="match status" value="1"/>
</dbReference>
<dbReference type="Proteomes" id="UP000481583">
    <property type="component" value="Unassembled WGS sequence"/>
</dbReference>
<sequence length="443" mass="48044">MTAVRPQPAPSRELVPFPTLDEISLHCLEPSEPETVHIEVHLPGRLDHEQLRTAFREAMARHPRILMRQTPSRWWHRRFVWELTAEPDIEPVTFTPAGRGALEAARERTMTDCPPLDASPPVRMEAVETEGGGTVLMITINHTAMDGPSFLRVLSTAAEIYSGHEHEEPPAPAAKATPEPSTPPPVAAPSAPFRPVRIAGESRSPADGNGMLLLDLPAPRRTPDGATVNDQLLVATCLMAARWNTEHGHAPGPVQITMPVDNRPRLSAEMPIGNGTRLTEVGFGPEEREDRELLTANPPDKEAVARLLRRTMTRTHALKTDVNDHPMGLSGTILTTPIAPVAVRGVLARTLSWAASPWKSTTLLSNIGRIPYPLEFAGAGKATAVWFSAPSRMPRGLAVTAASTAGRLHLTLRYSKARFDATAAHRLAALLQENLAACAGTSR</sequence>
<dbReference type="AlphaFoldDB" id="A0A6G4U9I4"/>
<accession>A0A6G4U9I4</accession>
<evidence type="ECO:0000256" key="1">
    <source>
        <dbReference type="SAM" id="MobiDB-lite"/>
    </source>
</evidence>